<dbReference type="AlphaFoldDB" id="A0A6G3WWD6"/>
<organism evidence="2">
    <name type="scientific">Streptomyces sp. SID7499</name>
    <dbReference type="NCBI Taxonomy" id="2706086"/>
    <lineage>
        <taxon>Bacteria</taxon>
        <taxon>Bacillati</taxon>
        <taxon>Actinomycetota</taxon>
        <taxon>Actinomycetes</taxon>
        <taxon>Kitasatosporales</taxon>
        <taxon>Streptomycetaceae</taxon>
        <taxon>Streptomyces</taxon>
    </lineage>
</organism>
<accession>A0A6G3WWD6</accession>
<reference evidence="2" key="1">
    <citation type="submission" date="2020-01" db="EMBL/GenBank/DDBJ databases">
        <title>Insect and environment-associated Actinomycetes.</title>
        <authorList>
            <person name="Currrie C."/>
            <person name="Chevrette M."/>
            <person name="Carlson C."/>
            <person name="Stubbendieck R."/>
            <person name="Wendt-Pienkowski E."/>
        </authorList>
    </citation>
    <scope>NUCLEOTIDE SEQUENCE</scope>
    <source>
        <strain evidence="2">SID7499</strain>
    </source>
</reference>
<feature type="non-terminal residue" evidence="2">
    <location>
        <position position="103"/>
    </location>
</feature>
<comment type="caution">
    <text evidence="2">The sequence shown here is derived from an EMBL/GenBank/DDBJ whole genome shotgun (WGS) entry which is preliminary data.</text>
</comment>
<protein>
    <submittedName>
        <fullName evidence="2">Uncharacterized protein</fullName>
    </submittedName>
</protein>
<sequence length="103" mass="11229">SELHSIADRQAAAMAARFSPRPAIEKLLQSVDPFLAERLVRGVPDSEDEITRLGFLGMLTGRSRSPKRPPGVTDQPPKTPRIKGRIAGMSPARWGDDDVRAAL</sequence>
<feature type="non-terminal residue" evidence="2">
    <location>
        <position position="1"/>
    </location>
</feature>
<proteinExistence type="predicted"/>
<feature type="compositionally biased region" description="Basic and acidic residues" evidence="1">
    <location>
        <begin position="94"/>
        <end position="103"/>
    </location>
</feature>
<name>A0A6G3WWD6_9ACTN</name>
<evidence type="ECO:0000256" key="1">
    <source>
        <dbReference type="SAM" id="MobiDB-lite"/>
    </source>
</evidence>
<evidence type="ECO:0000313" key="2">
    <source>
        <dbReference type="EMBL" id="NEE09846.1"/>
    </source>
</evidence>
<feature type="region of interest" description="Disordered" evidence="1">
    <location>
        <begin position="60"/>
        <end position="103"/>
    </location>
</feature>
<dbReference type="EMBL" id="JAAGMN010002631">
    <property type="protein sequence ID" value="NEE09846.1"/>
    <property type="molecule type" value="Genomic_DNA"/>
</dbReference>
<gene>
    <name evidence="2" type="ORF">G3M58_25775</name>
</gene>